<evidence type="ECO:0000256" key="7">
    <source>
        <dbReference type="ARBA" id="ARBA00023237"/>
    </source>
</evidence>
<comment type="subcellular location">
    <subcellularLocation>
        <location evidence="1">Cell outer membrane</location>
    </subcellularLocation>
</comment>
<dbReference type="PANTHER" id="PTHR30026:SF20">
    <property type="entry name" value="OUTER MEMBRANE PROTEIN TOLC"/>
    <property type="match status" value="1"/>
</dbReference>
<dbReference type="AlphaFoldDB" id="A0A0U5JGX5"/>
<dbReference type="GO" id="GO:0015288">
    <property type="term" value="F:porin activity"/>
    <property type="evidence" value="ECO:0007669"/>
    <property type="project" value="TreeGrafter"/>
</dbReference>
<dbReference type="Proteomes" id="UP000069902">
    <property type="component" value="Chromosome cPNK"/>
</dbReference>
<evidence type="ECO:0000256" key="1">
    <source>
        <dbReference type="ARBA" id="ARBA00004442"/>
    </source>
</evidence>
<dbReference type="STRING" id="389348.PNK_1417"/>
<proteinExistence type="inferred from homology"/>
<evidence type="ECO:0000256" key="6">
    <source>
        <dbReference type="ARBA" id="ARBA00023136"/>
    </source>
</evidence>
<keyword evidence="10" id="KW-1185">Reference proteome</keyword>
<comment type="similarity">
    <text evidence="2">Belongs to the outer membrane factor (OMF) (TC 1.B.17) family.</text>
</comment>
<organism evidence="9 10">
    <name type="scientific">Candidatus Protochlamydia naegleriophila</name>
    <dbReference type="NCBI Taxonomy" id="389348"/>
    <lineage>
        <taxon>Bacteria</taxon>
        <taxon>Pseudomonadati</taxon>
        <taxon>Chlamydiota</taxon>
        <taxon>Chlamydiia</taxon>
        <taxon>Parachlamydiales</taxon>
        <taxon>Parachlamydiaceae</taxon>
        <taxon>Candidatus Protochlamydia</taxon>
    </lineage>
</organism>
<dbReference type="Pfam" id="PF02321">
    <property type="entry name" value="OEP"/>
    <property type="match status" value="2"/>
</dbReference>
<dbReference type="GO" id="GO:1990281">
    <property type="term" value="C:efflux pump complex"/>
    <property type="evidence" value="ECO:0007669"/>
    <property type="project" value="TreeGrafter"/>
</dbReference>
<evidence type="ECO:0000256" key="4">
    <source>
        <dbReference type="ARBA" id="ARBA00022452"/>
    </source>
</evidence>
<sequence>MRAWLLLFFCTVSLYNSPLHAKLSLEECQTIALENNEKKTLADIRALIAYDKIDEARSTGRPQLSAQADYMTSGNAKEWRHNKGNRHARVSLVIPLVNFGLTREAVKSQKKLYSSALHAMDQVEQTLLYSVNEAYFELLIYQKLEWVVQESIRSLDQQLQVTQDFLSQGLVHRNEALVVEVQLAQLHQDLMEARFHIELATTRLNRLMGLDLAAQTEIEDLLPDQCPEDCLNELIGAAKINHPDLLALQEQIKAAQHGYKAEKANLYPNIYAFSNYSTTSDYALPYRQGLDAGIGVDFNLYDGGNTNARLKRIKKEVNELEWRYQQLEKDIEFNIRSAFLSIKTARGKIPVALKGVNLAEENLALTKNLFEEGLVTNIDVINDDESLSQARVSYYKALYTFHQSRANLIYSAGMMYKKGCL</sequence>
<dbReference type="GO" id="GO:0009279">
    <property type="term" value="C:cell outer membrane"/>
    <property type="evidence" value="ECO:0007669"/>
    <property type="project" value="UniProtKB-SubCell"/>
</dbReference>
<evidence type="ECO:0000256" key="5">
    <source>
        <dbReference type="ARBA" id="ARBA00022692"/>
    </source>
</evidence>
<dbReference type="PANTHER" id="PTHR30026">
    <property type="entry name" value="OUTER MEMBRANE PROTEIN TOLC"/>
    <property type="match status" value="1"/>
</dbReference>
<keyword evidence="3" id="KW-0813">Transport</keyword>
<dbReference type="InParanoid" id="A0A0U5JGX5"/>
<feature type="chain" id="PRO_5006860477" evidence="8">
    <location>
        <begin position="22"/>
        <end position="421"/>
    </location>
</feature>
<keyword evidence="4" id="KW-1134">Transmembrane beta strand</keyword>
<feature type="signal peptide" evidence="8">
    <location>
        <begin position="1"/>
        <end position="21"/>
    </location>
</feature>
<keyword evidence="7" id="KW-0998">Cell outer membrane</keyword>
<dbReference type="EMBL" id="LN879502">
    <property type="protein sequence ID" value="CUI17030.1"/>
    <property type="molecule type" value="Genomic_DNA"/>
</dbReference>
<evidence type="ECO:0000313" key="10">
    <source>
        <dbReference type="Proteomes" id="UP000069902"/>
    </source>
</evidence>
<dbReference type="RefSeq" id="WP_059061186.1">
    <property type="nucleotide sequence ID" value="NZ_LN879502.1"/>
</dbReference>
<gene>
    <name evidence="9" type="ORF">PNK_1417</name>
</gene>
<reference evidence="10" key="1">
    <citation type="submission" date="2015-09" db="EMBL/GenBank/DDBJ databases">
        <authorList>
            <person name="Bertelli C."/>
        </authorList>
    </citation>
    <scope>NUCLEOTIDE SEQUENCE [LARGE SCALE GENOMIC DNA]</scope>
    <source>
        <strain evidence="10">KNic</strain>
    </source>
</reference>
<dbReference type="InterPro" id="IPR003423">
    <property type="entry name" value="OMP_efflux"/>
</dbReference>
<keyword evidence="6" id="KW-0472">Membrane</keyword>
<dbReference type="FunCoup" id="A0A0U5JGX5">
    <property type="interactions" value="151"/>
</dbReference>
<dbReference type="Gene3D" id="1.20.1600.10">
    <property type="entry name" value="Outer membrane efflux proteins (OEP)"/>
    <property type="match status" value="1"/>
</dbReference>
<accession>A0A0U5JGX5</accession>
<dbReference type="InterPro" id="IPR051906">
    <property type="entry name" value="TolC-like"/>
</dbReference>
<dbReference type="KEGG" id="pnl:PNK_1417"/>
<dbReference type="GO" id="GO:0015562">
    <property type="term" value="F:efflux transmembrane transporter activity"/>
    <property type="evidence" value="ECO:0007669"/>
    <property type="project" value="InterPro"/>
</dbReference>
<dbReference type="PATRIC" id="fig|389348.3.peg.1585"/>
<dbReference type="SUPFAM" id="SSF56954">
    <property type="entry name" value="Outer membrane efflux proteins (OEP)"/>
    <property type="match status" value="1"/>
</dbReference>
<protein>
    <submittedName>
        <fullName evidence="9">Putative outer membrane efflux protein family</fullName>
    </submittedName>
</protein>
<keyword evidence="5" id="KW-0812">Transmembrane</keyword>
<evidence type="ECO:0000256" key="2">
    <source>
        <dbReference type="ARBA" id="ARBA00007613"/>
    </source>
</evidence>
<keyword evidence="8" id="KW-0732">Signal</keyword>
<evidence type="ECO:0000256" key="3">
    <source>
        <dbReference type="ARBA" id="ARBA00022448"/>
    </source>
</evidence>
<evidence type="ECO:0000313" key="9">
    <source>
        <dbReference type="EMBL" id="CUI17030.1"/>
    </source>
</evidence>
<name>A0A0U5JGX5_9BACT</name>
<evidence type="ECO:0000256" key="8">
    <source>
        <dbReference type="SAM" id="SignalP"/>
    </source>
</evidence>